<feature type="signal peptide" evidence="1">
    <location>
        <begin position="1"/>
        <end position="26"/>
    </location>
</feature>
<evidence type="ECO:0000313" key="2">
    <source>
        <dbReference type="EMBL" id="MFC0864010.1"/>
    </source>
</evidence>
<keyword evidence="1" id="KW-0732">Signal</keyword>
<evidence type="ECO:0000313" key="3">
    <source>
        <dbReference type="Proteomes" id="UP001589870"/>
    </source>
</evidence>
<organism evidence="2 3">
    <name type="scientific">Sphaerimonospora cavernae</name>
    <dbReference type="NCBI Taxonomy" id="1740611"/>
    <lineage>
        <taxon>Bacteria</taxon>
        <taxon>Bacillati</taxon>
        <taxon>Actinomycetota</taxon>
        <taxon>Actinomycetes</taxon>
        <taxon>Streptosporangiales</taxon>
        <taxon>Streptosporangiaceae</taxon>
        <taxon>Sphaerimonospora</taxon>
    </lineage>
</organism>
<accession>A0ABV6U7Y8</accession>
<dbReference type="Proteomes" id="UP001589870">
    <property type="component" value="Unassembled WGS sequence"/>
</dbReference>
<dbReference type="EMBL" id="JBHMQT010000036">
    <property type="protein sequence ID" value="MFC0864010.1"/>
    <property type="molecule type" value="Genomic_DNA"/>
</dbReference>
<keyword evidence="3" id="KW-1185">Reference proteome</keyword>
<gene>
    <name evidence="2" type="ORF">ACFHYQ_17065</name>
</gene>
<evidence type="ECO:0000256" key="1">
    <source>
        <dbReference type="SAM" id="SignalP"/>
    </source>
</evidence>
<dbReference type="RefSeq" id="WP_394302132.1">
    <property type="nucleotide sequence ID" value="NZ_JBHMQT010000036.1"/>
</dbReference>
<reference evidence="2 3" key="1">
    <citation type="submission" date="2024-09" db="EMBL/GenBank/DDBJ databases">
        <authorList>
            <person name="Sun Q."/>
            <person name="Mori K."/>
        </authorList>
    </citation>
    <scope>NUCLEOTIDE SEQUENCE [LARGE SCALE GENOMIC DNA]</scope>
    <source>
        <strain evidence="2 3">TBRC 1851</strain>
    </source>
</reference>
<name>A0ABV6U7Y8_9ACTN</name>
<feature type="chain" id="PRO_5047066711" description="PknH-like protein" evidence="1">
    <location>
        <begin position="27"/>
        <end position="210"/>
    </location>
</feature>
<evidence type="ECO:0008006" key="4">
    <source>
        <dbReference type="Google" id="ProtNLM"/>
    </source>
</evidence>
<comment type="caution">
    <text evidence="2">The sequence shown here is derived from an EMBL/GenBank/DDBJ whole genome shotgun (WGS) entry which is preliminary data.</text>
</comment>
<sequence>MKRILGAAAVAVAFGMTLAAAPPAMAAGHIPKGFLLYEKEAAKHHNDDEARWEVSQKTGARFAVNLCDKATLSRSGRVAARTATYTAVPGYARAEQVILYASPRAAEKAMRDLRAAVARCRSTRASGLTYRVTSAKAAIGDDALKITGQSYRGRKWAIGGERALVTRRANAVVVYNIGGETGKPARSDFTRQLRDARTMLGKICRIADCD</sequence>
<proteinExistence type="predicted"/>
<protein>
    <recommendedName>
        <fullName evidence="4">PknH-like protein</fullName>
    </recommendedName>
</protein>